<gene>
    <name evidence="3" type="ORF">SAMN05660865_00461</name>
</gene>
<dbReference type="RefSeq" id="WP_103895475.1">
    <property type="nucleotide sequence ID" value="NZ_FNUK01000004.1"/>
</dbReference>
<evidence type="ECO:0000256" key="2">
    <source>
        <dbReference type="ARBA" id="ARBA00023121"/>
    </source>
</evidence>
<organism evidence="3 4">
    <name type="scientific">Caloramator fervidus</name>
    <dbReference type="NCBI Taxonomy" id="29344"/>
    <lineage>
        <taxon>Bacteria</taxon>
        <taxon>Bacillati</taxon>
        <taxon>Bacillota</taxon>
        <taxon>Clostridia</taxon>
        <taxon>Eubacteriales</taxon>
        <taxon>Clostridiaceae</taxon>
        <taxon>Caloramator</taxon>
    </lineage>
</organism>
<evidence type="ECO:0000313" key="3">
    <source>
        <dbReference type="EMBL" id="SEF54338.1"/>
    </source>
</evidence>
<dbReference type="PROSITE" id="PS51482">
    <property type="entry name" value="DEGV"/>
    <property type="match status" value="1"/>
</dbReference>
<dbReference type="InterPro" id="IPR050270">
    <property type="entry name" value="DegV_domain_contain"/>
</dbReference>
<name>A0A1H5SWP3_9CLOT</name>
<dbReference type="PANTHER" id="PTHR33434">
    <property type="entry name" value="DEGV DOMAIN-CONTAINING PROTEIN DR_1986-RELATED"/>
    <property type="match status" value="1"/>
</dbReference>
<dbReference type="Proteomes" id="UP000242850">
    <property type="component" value="Unassembled WGS sequence"/>
</dbReference>
<keyword evidence="2" id="KW-0446">Lipid-binding</keyword>
<accession>A0A1H5SWP3</accession>
<evidence type="ECO:0000256" key="1">
    <source>
        <dbReference type="ARBA" id="ARBA00003238"/>
    </source>
</evidence>
<evidence type="ECO:0000313" key="4">
    <source>
        <dbReference type="Proteomes" id="UP000242850"/>
    </source>
</evidence>
<dbReference type="Pfam" id="PF02645">
    <property type="entry name" value="DegV"/>
    <property type="match status" value="1"/>
</dbReference>
<sequence length="281" mass="32083">MNKIKIIADSGCDLKRDYAQELGVHIIPMMVFFDEEAYYDRVTITPQEFYEKLKNFKGLPKTSQITPNRFIEEFKKFLEEGYHVIYISLSSGISGTYQSALIAKEELGSDKIDVIDSKGASVGYGLIVREAAFMVKEGKTREEILNRVIYMRDRMEYIFTVGNLEMLKRGGRISSSKALIGNLLNIKPVLQFDDGKIVPYDKVRGEKAVIKKMIQTIEERGYEIENQVIGLSFSGNDDFCMQLKNEIEKNFKIREFFISEIGPTIGSHVGEGTVALFFMRK</sequence>
<dbReference type="InterPro" id="IPR003797">
    <property type="entry name" value="DegV"/>
</dbReference>
<comment type="function">
    <text evidence="1">May bind long-chain fatty acids, such as palmitate, and may play a role in lipid transport or fatty acid metabolism.</text>
</comment>
<reference evidence="4" key="1">
    <citation type="submission" date="2016-10" db="EMBL/GenBank/DDBJ databases">
        <authorList>
            <person name="Varghese N."/>
            <person name="Submissions S."/>
        </authorList>
    </citation>
    <scope>NUCLEOTIDE SEQUENCE [LARGE SCALE GENOMIC DNA]</scope>
    <source>
        <strain evidence="4">DSM 5463</strain>
    </source>
</reference>
<dbReference type="AlphaFoldDB" id="A0A1H5SWP3"/>
<dbReference type="PANTHER" id="PTHR33434:SF3">
    <property type="entry name" value="DEGV DOMAIN-CONTAINING PROTEIN YITS"/>
    <property type="match status" value="1"/>
</dbReference>
<dbReference type="EMBL" id="FNUK01000004">
    <property type="protein sequence ID" value="SEF54338.1"/>
    <property type="molecule type" value="Genomic_DNA"/>
</dbReference>
<proteinExistence type="predicted"/>
<dbReference type="GO" id="GO:0008289">
    <property type="term" value="F:lipid binding"/>
    <property type="evidence" value="ECO:0007669"/>
    <property type="project" value="UniProtKB-KW"/>
</dbReference>
<protein>
    <submittedName>
        <fullName evidence="3">EDD domain protein, DegV family</fullName>
    </submittedName>
</protein>
<dbReference type="InterPro" id="IPR043168">
    <property type="entry name" value="DegV_C"/>
</dbReference>
<dbReference type="Gene3D" id="3.30.1180.10">
    <property type="match status" value="1"/>
</dbReference>
<dbReference type="SUPFAM" id="SSF82549">
    <property type="entry name" value="DAK1/DegV-like"/>
    <property type="match status" value="1"/>
</dbReference>
<dbReference type="NCBIfam" id="TIGR00762">
    <property type="entry name" value="DegV"/>
    <property type="match status" value="1"/>
</dbReference>
<dbReference type="OrthoDB" id="9780216at2"/>
<keyword evidence="4" id="KW-1185">Reference proteome</keyword>
<dbReference type="Gene3D" id="3.40.50.10170">
    <property type="match status" value="1"/>
</dbReference>